<dbReference type="Proteomes" id="UP001497382">
    <property type="component" value="Unassembled WGS sequence"/>
</dbReference>
<protein>
    <submittedName>
        <fullName evidence="1">Uncharacterized protein</fullName>
    </submittedName>
</protein>
<dbReference type="EMBL" id="CAXIEN010000298">
    <property type="protein sequence ID" value="CAL1292048.1"/>
    <property type="molecule type" value="Genomic_DNA"/>
</dbReference>
<reference evidence="1 2" key="1">
    <citation type="submission" date="2024-04" db="EMBL/GenBank/DDBJ databases">
        <authorList>
            <person name="Rising A."/>
            <person name="Reimegard J."/>
            <person name="Sonavane S."/>
            <person name="Akerstrom W."/>
            <person name="Nylinder S."/>
            <person name="Hedman E."/>
            <person name="Kallberg Y."/>
        </authorList>
    </citation>
    <scope>NUCLEOTIDE SEQUENCE [LARGE SCALE GENOMIC DNA]</scope>
</reference>
<organism evidence="1 2">
    <name type="scientific">Larinioides sclopetarius</name>
    <dbReference type="NCBI Taxonomy" id="280406"/>
    <lineage>
        <taxon>Eukaryota</taxon>
        <taxon>Metazoa</taxon>
        <taxon>Ecdysozoa</taxon>
        <taxon>Arthropoda</taxon>
        <taxon>Chelicerata</taxon>
        <taxon>Arachnida</taxon>
        <taxon>Araneae</taxon>
        <taxon>Araneomorphae</taxon>
        <taxon>Entelegynae</taxon>
        <taxon>Araneoidea</taxon>
        <taxon>Araneidae</taxon>
        <taxon>Larinioides</taxon>
    </lineage>
</organism>
<sequence>MTFKLIDVKPGGMPRRKKVYWFSQKSPKKDRTALRILKLHFQEPSYVIYQRERSKIQHILWKESEYNNLLGGLSYTNKTILKLHFQEPSSVPYQRERLKIQHILWKESVYNNLLGPFLHQQDCKK</sequence>
<evidence type="ECO:0000313" key="1">
    <source>
        <dbReference type="EMBL" id="CAL1292048.1"/>
    </source>
</evidence>
<keyword evidence="2" id="KW-1185">Reference proteome</keyword>
<dbReference type="AlphaFoldDB" id="A0AAV2B739"/>
<evidence type="ECO:0000313" key="2">
    <source>
        <dbReference type="Proteomes" id="UP001497382"/>
    </source>
</evidence>
<comment type="caution">
    <text evidence="1">The sequence shown here is derived from an EMBL/GenBank/DDBJ whole genome shotgun (WGS) entry which is preliminary data.</text>
</comment>
<name>A0AAV2B739_9ARAC</name>
<gene>
    <name evidence="1" type="ORF">LARSCL_LOCUS17432</name>
</gene>
<proteinExistence type="predicted"/>
<accession>A0AAV2B739</accession>